<keyword evidence="2" id="KW-1185">Reference proteome</keyword>
<sequence>MEQAAEAPAAIAPEEPPLLPHSSSSSSGDSGHVSQSHSSASGIGEEDAAGGETLGGEFLLAAAAADYASYLLPAPMDSVASAGQIEALDKSLEDLLIRVDEFVGMLDMIRSDSSQVINESVPHIHAKAMEMKKLYRKIDKLEAFVKMIGDNVAGMEEQIIKAESDLGTFPNTLKKLLYTINVPSFLNKSSSSRQNQALYEPMDLFKTEDYFPCLDQAQLRRNPLAD</sequence>
<feature type="compositionally biased region" description="Low complexity" evidence="1">
    <location>
        <begin position="1"/>
        <end position="13"/>
    </location>
</feature>
<accession>A0A9F2NQL0</accession>
<feature type="compositionally biased region" description="Low complexity" evidence="1">
    <location>
        <begin position="21"/>
        <end position="42"/>
    </location>
</feature>
<protein>
    <submittedName>
        <fullName evidence="3">Biogenesis of lysosome-related organelles complex 1 subunit 4</fullName>
    </submittedName>
</protein>
<dbReference type="GO" id="GO:0031083">
    <property type="term" value="C:BLOC-1 complex"/>
    <property type="evidence" value="ECO:0007669"/>
    <property type="project" value="TreeGrafter"/>
</dbReference>
<dbReference type="KEGG" id="pbi:103048299"/>
<dbReference type="PANTHER" id="PTHR16230">
    <property type="entry name" value="CAPPUCCINO"/>
    <property type="match status" value="1"/>
</dbReference>
<dbReference type="Proteomes" id="UP000695026">
    <property type="component" value="Unplaced"/>
</dbReference>
<dbReference type="OMA" id="MLDMIRG"/>
<dbReference type="InterPro" id="IPR024857">
    <property type="entry name" value="Cappuccino"/>
</dbReference>
<dbReference type="PANTHER" id="PTHR16230:SF4">
    <property type="entry name" value="BIOGENESIS OF LYSOSOME-RELATED ORGANELLES COMPLEX 1 SUBUNIT 4"/>
    <property type="match status" value="1"/>
</dbReference>
<reference evidence="3" key="1">
    <citation type="submission" date="2025-08" db="UniProtKB">
        <authorList>
            <consortium name="RefSeq"/>
        </authorList>
    </citation>
    <scope>IDENTIFICATION</scope>
    <source>
        <tissue evidence="3">Liver</tissue>
    </source>
</reference>
<feature type="region of interest" description="Disordered" evidence="1">
    <location>
        <begin position="1"/>
        <end position="48"/>
    </location>
</feature>
<dbReference type="AlphaFoldDB" id="A0A9F2NQL0"/>
<dbReference type="OrthoDB" id="2372305at2759"/>
<name>A0A9F2NQL0_PYTBI</name>
<evidence type="ECO:0000256" key="1">
    <source>
        <dbReference type="SAM" id="MobiDB-lite"/>
    </source>
</evidence>
<organism evidence="2 3">
    <name type="scientific">Python bivittatus</name>
    <name type="common">Burmese python</name>
    <name type="synonym">Python molurus bivittatus</name>
    <dbReference type="NCBI Taxonomy" id="176946"/>
    <lineage>
        <taxon>Eukaryota</taxon>
        <taxon>Metazoa</taxon>
        <taxon>Chordata</taxon>
        <taxon>Craniata</taxon>
        <taxon>Vertebrata</taxon>
        <taxon>Euteleostomi</taxon>
        <taxon>Lepidosauria</taxon>
        <taxon>Squamata</taxon>
        <taxon>Bifurcata</taxon>
        <taxon>Unidentata</taxon>
        <taxon>Episquamata</taxon>
        <taxon>Toxicofera</taxon>
        <taxon>Serpentes</taxon>
        <taxon>Henophidia</taxon>
        <taxon>Pythonidae</taxon>
        <taxon>Python</taxon>
    </lineage>
</organism>
<dbReference type="RefSeq" id="XP_007426490.2">
    <property type="nucleotide sequence ID" value="XM_007426428.3"/>
</dbReference>
<proteinExistence type="predicted"/>
<dbReference type="GeneID" id="103048299"/>
<evidence type="ECO:0000313" key="3">
    <source>
        <dbReference type="RefSeq" id="XP_007426490.2"/>
    </source>
</evidence>
<dbReference type="CTD" id="55330"/>
<evidence type="ECO:0000313" key="2">
    <source>
        <dbReference type="Proteomes" id="UP000695026"/>
    </source>
</evidence>
<gene>
    <name evidence="3" type="primary">BLOC1S4</name>
</gene>